<accession>A0A177ACC0</accession>
<dbReference type="EMBL" id="KV441395">
    <property type="protein sequence ID" value="OAF58921.1"/>
    <property type="molecule type" value="Genomic_DNA"/>
</dbReference>
<dbReference type="RefSeq" id="XP_024324205.1">
    <property type="nucleotide sequence ID" value="XM_024469744.1"/>
</dbReference>
<name>A0A177ACC0_9PEZI</name>
<sequence length="101" mass="11267">MPPYEDLCVPSAHGASKIGGEAGSSHLYRCRPLSARNAYEERKKFNSRMNSLRKSSLMSPSTTYPYETVLTQLTSSIDTNHEFDAGSRLSFHNFDGNSECE</sequence>
<protein>
    <submittedName>
        <fullName evidence="1">Uncharacterized protein</fullName>
    </submittedName>
</protein>
<gene>
    <name evidence="1" type="ORF">VC83_06139</name>
</gene>
<reference evidence="1" key="1">
    <citation type="submission" date="2016-03" db="EMBL/GenBank/DDBJ databases">
        <title>Updated assembly of Pseudogymnoascus destructans, the fungus causing white-nose syndrome of bats.</title>
        <authorList>
            <person name="Palmer J.M."/>
            <person name="Drees K.P."/>
            <person name="Foster J.T."/>
            <person name="Lindner D.L."/>
        </authorList>
    </citation>
    <scope>NUCLEOTIDE SEQUENCE [LARGE SCALE GENOMIC DNA]</scope>
    <source>
        <strain evidence="1">20631-21</strain>
    </source>
</reference>
<organism evidence="1">
    <name type="scientific">Pseudogymnoascus destructans</name>
    <dbReference type="NCBI Taxonomy" id="655981"/>
    <lineage>
        <taxon>Eukaryota</taxon>
        <taxon>Fungi</taxon>
        <taxon>Dikarya</taxon>
        <taxon>Ascomycota</taxon>
        <taxon>Pezizomycotina</taxon>
        <taxon>Leotiomycetes</taxon>
        <taxon>Thelebolales</taxon>
        <taxon>Thelebolaceae</taxon>
        <taxon>Pseudogymnoascus</taxon>
    </lineage>
</organism>
<dbReference type="Proteomes" id="UP000077154">
    <property type="component" value="Unassembled WGS sequence"/>
</dbReference>
<dbReference type="AlphaFoldDB" id="A0A177ACC0"/>
<evidence type="ECO:0000313" key="1">
    <source>
        <dbReference type="EMBL" id="OAF58921.1"/>
    </source>
</evidence>
<proteinExistence type="predicted"/>
<dbReference type="GeneID" id="36289201"/>